<accession>A0A0C9MR48</accession>
<evidence type="ECO:0000313" key="6">
    <source>
        <dbReference type="EMBL" id="GAN04483.1"/>
    </source>
</evidence>
<evidence type="ECO:0000256" key="4">
    <source>
        <dbReference type="PIRSR" id="PIRSR602401-1"/>
    </source>
</evidence>
<sequence>MAHSTSTLATPAAGALFLASAIYFYYQNKKQLDSLPPRAPGYLPVLGHLLQLVKPVPIQQLFYKWSLEAGPIFTCYFGTQRWIVLSSVETIRDLIVDRGTVYSSRNLPDTLVHDLMQGDEGGGFAFFPYGASWRKLRRIVTLRFYMQLAHGGLVKNKIDEYQPILDDRRTVLLSHLYTLSHDKANLSGQGVRLSNLIEHYTMTSILAIAFGDMCNYQPGDPVLHKAFTITERAASTMSPSDQIREFFPILKTLWPVKRAKYRQVRHELTGFYGSLLEQFKARMEKNSDDVPDCFVKEIMKLNELTDLQIINFVGIFVGAGSDTTTSTLEWMLAYLANHPEIQDKAFQEIKDTIGLERLPGAQDEPMLPYLQCIIMETLRMRPPAPIAIPHATSKDDVYRNWLIPKDTVVVMNLFAVHQDEERYPDAGAFRPERHMSHVLSSQERKIFTQSVEDRPHLSFSTGRRVCVGIHLAERNLYMAASMLLASFKFETTGAPINVDVSRDVRAATWSPSIYNLRLTPRHENIKTLIE</sequence>
<dbReference type="GO" id="GO:0005506">
    <property type="term" value="F:iron ion binding"/>
    <property type="evidence" value="ECO:0007669"/>
    <property type="project" value="InterPro"/>
</dbReference>
<dbReference type="InterPro" id="IPR001128">
    <property type="entry name" value="Cyt_P450"/>
</dbReference>
<dbReference type="InterPro" id="IPR050364">
    <property type="entry name" value="Cytochrome_P450_fung"/>
</dbReference>
<dbReference type="InterPro" id="IPR036396">
    <property type="entry name" value="Cyt_P450_sf"/>
</dbReference>
<dbReference type="PANTHER" id="PTHR46300:SF11">
    <property type="entry name" value="OXIDOREDUCTASE, PUTATIVE-RELATED"/>
    <property type="match status" value="1"/>
</dbReference>
<keyword evidence="1 4" id="KW-0479">Metal-binding</keyword>
<dbReference type="PROSITE" id="PS00086">
    <property type="entry name" value="CYTOCHROME_P450"/>
    <property type="match status" value="1"/>
</dbReference>
<evidence type="ECO:0000313" key="7">
    <source>
        <dbReference type="Proteomes" id="UP000053815"/>
    </source>
</evidence>
<keyword evidence="2 5" id="KW-0560">Oxidoreductase</keyword>
<dbReference type="EMBL" id="DF836354">
    <property type="protein sequence ID" value="GAN04483.1"/>
    <property type="molecule type" value="Genomic_DNA"/>
</dbReference>
<evidence type="ECO:0000256" key="2">
    <source>
        <dbReference type="ARBA" id="ARBA00023002"/>
    </source>
</evidence>
<organism evidence="6">
    <name type="scientific">Mucor ambiguus</name>
    <dbReference type="NCBI Taxonomy" id="91626"/>
    <lineage>
        <taxon>Eukaryota</taxon>
        <taxon>Fungi</taxon>
        <taxon>Fungi incertae sedis</taxon>
        <taxon>Mucoromycota</taxon>
        <taxon>Mucoromycotina</taxon>
        <taxon>Mucoromycetes</taxon>
        <taxon>Mucorales</taxon>
        <taxon>Mucorineae</taxon>
        <taxon>Mucoraceae</taxon>
        <taxon>Mucor</taxon>
    </lineage>
</organism>
<evidence type="ECO:0000256" key="1">
    <source>
        <dbReference type="ARBA" id="ARBA00022723"/>
    </source>
</evidence>
<dbReference type="STRING" id="91626.A0A0C9MR48"/>
<dbReference type="OrthoDB" id="1055148at2759"/>
<dbReference type="InterPro" id="IPR002401">
    <property type="entry name" value="Cyt_P450_E_grp-I"/>
</dbReference>
<dbReference type="AlphaFoldDB" id="A0A0C9MR48"/>
<protein>
    <submittedName>
        <fullName evidence="6">Cytochrome P450</fullName>
    </submittedName>
</protein>
<keyword evidence="7" id="KW-1185">Reference proteome</keyword>
<reference evidence="6" key="1">
    <citation type="submission" date="2014-09" db="EMBL/GenBank/DDBJ databases">
        <title>Draft genome sequence of an oleaginous Mucoromycotina fungus Mucor ambiguus NBRC6742.</title>
        <authorList>
            <person name="Takeda I."/>
            <person name="Yamane N."/>
            <person name="Morita T."/>
            <person name="Tamano K."/>
            <person name="Machida M."/>
            <person name="Baker S."/>
            <person name="Koike H."/>
        </authorList>
    </citation>
    <scope>NUCLEOTIDE SEQUENCE</scope>
    <source>
        <strain evidence="6">NBRC 6742</strain>
    </source>
</reference>
<evidence type="ECO:0000256" key="5">
    <source>
        <dbReference type="RuleBase" id="RU000461"/>
    </source>
</evidence>
<keyword evidence="3 4" id="KW-0408">Iron</keyword>
<dbReference type="GO" id="GO:0016705">
    <property type="term" value="F:oxidoreductase activity, acting on paired donors, with incorporation or reduction of molecular oxygen"/>
    <property type="evidence" value="ECO:0007669"/>
    <property type="project" value="InterPro"/>
</dbReference>
<dbReference type="Pfam" id="PF00067">
    <property type="entry name" value="p450"/>
    <property type="match status" value="1"/>
</dbReference>
<dbReference type="GO" id="GO:0020037">
    <property type="term" value="F:heme binding"/>
    <property type="evidence" value="ECO:0007669"/>
    <property type="project" value="InterPro"/>
</dbReference>
<keyword evidence="5" id="KW-0503">Monooxygenase</keyword>
<dbReference type="PRINTS" id="PR00385">
    <property type="entry name" value="P450"/>
</dbReference>
<dbReference type="SUPFAM" id="SSF48264">
    <property type="entry name" value="Cytochrome P450"/>
    <property type="match status" value="1"/>
</dbReference>
<dbReference type="PRINTS" id="PR00463">
    <property type="entry name" value="EP450I"/>
</dbReference>
<proteinExistence type="inferred from homology"/>
<comment type="cofactor">
    <cofactor evidence="4">
        <name>heme</name>
        <dbReference type="ChEBI" id="CHEBI:30413"/>
    </cofactor>
</comment>
<dbReference type="Gene3D" id="1.10.630.10">
    <property type="entry name" value="Cytochrome P450"/>
    <property type="match status" value="1"/>
</dbReference>
<evidence type="ECO:0000256" key="3">
    <source>
        <dbReference type="ARBA" id="ARBA00023004"/>
    </source>
</evidence>
<dbReference type="InterPro" id="IPR017972">
    <property type="entry name" value="Cyt_P450_CS"/>
</dbReference>
<feature type="binding site" description="axial binding residue" evidence="4">
    <location>
        <position position="466"/>
    </location>
    <ligand>
        <name>heme</name>
        <dbReference type="ChEBI" id="CHEBI:30413"/>
    </ligand>
    <ligandPart>
        <name>Fe</name>
        <dbReference type="ChEBI" id="CHEBI:18248"/>
    </ligandPart>
</feature>
<keyword evidence="4 5" id="KW-0349">Heme</keyword>
<dbReference type="GO" id="GO:0004497">
    <property type="term" value="F:monooxygenase activity"/>
    <property type="evidence" value="ECO:0007669"/>
    <property type="project" value="UniProtKB-KW"/>
</dbReference>
<name>A0A0C9MR48_9FUNG</name>
<dbReference type="Proteomes" id="UP000053815">
    <property type="component" value="Unassembled WGS sequence"/>
</dbReference>
<dbReference type="PANTHER" id="PTHR46300">
    <property type="entry name" value="P450, PUTATIVE (EUROFUNG)-RELATED-RELATED"/>
    <property type="match status" value="1"/>
</dbReference>
<comment type="similarity">
    <text evidence="5">Belongs to the cytochrome P450 family.</text>
</comment>
<gene>
    <name evidence="6" type="ORF">MAM1_0065c03943</name>
</gene>